<name>A0A239N685_9NOCA</name>
<proteinExistence type="inferred from homology"/>
<keyword evidence="7 8" id="KW-0472">Membrane</keyword>
<evidence type="ECO:0000256" key="2">
    <source>
        <dbReference type="ARBA" id="ARBA00008566"/>
    </source>
</evidence>
<feature type="transmembrane region" description="Helical" evidence="8">
    <location>
        <begin position="193"/>
        <end position="220"/>
    </location>
</feature>
<evidence type="ECO:0000256" key="3">
    <source>
        <dbReference type="ARBA" id="ARBA00022448"/>
    </source>
</evidence>
<evidence type="ECO:0000256" key="4">
    <source>
        <dbReference type="ARBA" id="ARBA00022475"/>
    </source>
</evidence>
<dbReference type="InterPro" id="IPR038665">
    <property type="entry name" value="Voltage-dep_anion_channel_sf"/>
</dbReference>
<dbReference type="EMBL" id="FZOW01000029">
    <property type="protein sequence ID" value="SNT49689.1"/>
    <property type="molecule type" value="Genomic_DNA"/>
</dbReference>
<gene>
    <name evidence="9" type="ORF">SAMN05421642_12924</name>
</gene>
<keyword evidence="3" id="KW-0813">Transport</keyword>
<evidence type="ECO:0000256" key="5">
    <source>
        <dbReference type="ARBA" id="ARBA00022692"/>
    </source>
</evidence>
<dbReference type="GO" id="GO:0005886">
    <property type="term" value="C:plasma membrane"/>
    <property type="evidence" value="ECO:0007669"/>
    <property type="project" value="UniProtKB-SubCell"/>
</dbReference>
<feature type="transmembrane region" description="Helical" evidence="8">
    <location>
        <begin position="96"/>
        <end position="119"/>
    </location>
</feature>
<feature type="transmembrane region" description="Helical" evidence="8">
    <location>
        <begin position="125"/>
        <end position="150"/>
    </location>
</feature>
<evidence type="ECO:0000313" key="9">
    <source>
        <dbReference type="EMBL" id="SNT49689.1"/>
    </source>
</evidence>
<dbReference type="OrthoDB" id="958273at2"/>
<comment type="similarity">
    <text evidence="2">Belongs to the tellurite-resistance/dicarboxylate transporter (TDT) family.</text>
</comment>
<dbReference type="AlphaFoldDB" id="A0A239N685"/>
<evidence type="ECO:0000256" key="8">
    <source>
        <dbReference type="SAM" id="Phobius"/>
    </source>
</evidence>
<dbReference type="CDD" id="cd09320">
    <property type="entry name" value="TDT_like_2"/>
    <property type="match status" value="1"/>
</dbReference>
<dbReference type="Proteomes" id="UP000198327">
    <property type="component" value="Unassembled WGS sequence"/>
</dbReference>
<dbReference type="RefSeq" id="WP_089252413.1">
    <property type="nucleotide sequence ID" value="NZ_FZOW01000029.1"/>
</dbReference>
<organism evidence="9 10">
    <name type="scientific">Rhodococcoides kyotonense</name>
    <dbReference type="NCBI Taxonomy" id="398843"/>
    <lineage>
        <taxon>Bacteria</taxon>
        <taxon>Bacillati</taxon>
        <taxon>Actinomycetota</taxon>
        <taxon>Actinomycetes</taxon>
        <taxon>Mycobacteriales</taxon>
        <taxon>Nocardiaceae</taxon>
        <taxon>Rhodococcoides</taxon>
    </lineage>
</organism>
<evidence type="ECO:0000256" key="6">
    <source>
        <dbReference type="ARBA" id="ARBA00022989"/>
    </source>
</evidence>
<evidence type="ECO:0000256" key="1">
    <source>
        <dbReference type="ARBA" id="ARBA00004651"/>
    </source>
</evidence>
<dbReference type="PANTHER" id="PTHR31686">
    <property type="match status" value="1"/>
</dbReference>
<protein>
    <submittedName>
        <fullName evidence="9">Tellurite resistance protein TehA</fullName>
    </submittedName>
</protein>
<feature type="transmembrane region" description="Helical" evidence="8">
    <location>
        <begin position="62"/>
        <end position="84"/>
    </location>
</feature>
<feature type="transmembrane region" description="Helical" evidence="8">
    <location>
        <begin position="322"/>
        <end position="343"/>
    </location>
</feature>
<evidence type="ECO:0000256" key="7">
    <source>
        <dbReference type="ARBA" id="ARBA00023136"/>
    </source>
</evidence>
<feature type="transmembrane region" description="Helical" evidence="8">
    <location>
        <begin position="162"/>
        <end position="181"/>
    </location>
</feature>
<evidence type="ECO:0000313" key="10">
    <source>
        <dbReference type="Proteomes" id="UP000198327"/>
    </source>
</evidence>
<dbReference type="Gene3D" id="1.50.10.150">
    <property type="entry name" value="Voltage-dependent anion channel"/>
    <property type="match status" value="1"/>
</dbReference>
<keyword evidence="10" id="KW-1185">Reference proteome</keyword>
<dbReference type="InterPro" id="IPR004695">
    <property type="entry name" value="SLAC1/Mae1/Ssu1/TehA"/>
</dbReference>
<dbReference type="GO" id="GO:0055085">
    <property type="term" value="P:transmembrane transport"/>
    <property type="evidence" value="ECO:0007669"/>
    <property type="project" value="InterPro"/>
</dbReference>
<keyword evidence="5 8" id="KW-0812">Transmembrane</keyword>
<feature type="transmembrane region" description="Helical" evidence="8">
    <location>
        <begin position="298"/>
        <end position="316"/>
    </location>
</feature>
<keyword evidence="6 8" id="KW-1133">Transmembrane helix</keyword>
<accession>A0A239N685</accession>
<dbReference type="InterPro" id="IPR051629">
    <property type="entry name" value="Sulfite_efflux_TDT"/>
</dbReference>
<sequence>MTAAVLTTPPAFLFRELDRPGRILENLTPNWFATIMGTGIVANAAATLPIQLPMLRVFATGVWVFASIALVVLTIAFAAHWILYTENARSHAAHPVTGLFYGAIPMALLTVGTGTLLLGTDILGATPALCIAGMLWVVGTAVGLATALWFPCRRTEAEACPAWLMPVVPPMVSATAGAIIAQHMPDSSIRTTLVATSCVMFALSLVLGSTTLAIILNGLAKGRTPPLQAIPTVWITLGLVGQSVTAAHLLAVDTGSVWLQDASIVYGLVVGAFGVVMVTLATTLTIRAARRGLRFTMTWWSFTFPVGTCVTGATALGATFGAANIVAVCLYAFLVSAWAVVAVNTARGTISGRIFLAA</sequence>
<dbReference type="PANTHER" id="PTHR31686:SF1">
    <property type="entry name" value="SULFITE EFFLUX PUMP SSU1"/>
    <property type="match status" value="1"/>
</dbReference>
<keyword evidence="4" id="KW-1003">Cell membrane</keyword>
<feature type="transmembrane region" description="Helical" evidence="8">
    <location>
        <begin position="31"/>
        <end position="50"/>
    </location>
</feature>
<feature type="transmembrane region" description="Helical" evidence="8">
    <location>
        <begin position="232"/>
        <end position="252"/>
    </location>
</feature>
<reference evidence="10" key="1">
    <citation type="submission" date="2017-06" db="EMBL/GenBank/DDBJ databases">
        <authorList>
            <person name="Varghese N."/>
            <person name="Submissions S."/>
        </authorList>
    </citation>
    <scope>NUCLEOTIDE SEQUENCE [LARGE SCALE GENOMIC DNA]</scope>
    <source>
        <strain evidence="10">JCM 23211</strain>
    </source>
</reference>
<feature type="transmembrane region" description="Helical" evidence="8">
    <location>
        <begin position="264"/>
        <end position="286"/>
    </location>
</feature>
<comment type="subcellular location">
    <subcellularLocation>
        <location evidence="1">Cell membrane</location>
        <topology evidence="1">Multi-pass membrane protein</topology>
    </subcellularLocation>
</comment>
<dbReference type="Pfam" id="PF03595">
    <property type="entry name" value="SLAC1"/>
    <property type="match status" value="1"/>
</dbReference>